<comment type="caution">
    <text evidence="1">The sequence shown here is derived from an EMBL/GenBank/DDBJ whole genome shotgun (WGS) entry which is preliminary data.</text>
</comment>
<dbReference type="EMBL" id="JWTK01000002">
    <property type="protein sequence ID" value="OJH49773.1"/>
    <property type="molecule type" value="Genomic_DNA"/>
</dbReference>
<dbReference type="AlphaFoldDB" id="A0A1L9C5J8"/>
<proteinExistence type="predicted"/>
<accession>A0A1L9C5J8</accession>
<sequence length="35" mass="4485">MGLYESILNFYIMSCIKKFRVYKLYAYYYIYMETY</sequence>
<name>A0A1L9C5J8_9EURY</name>
<dbReference type="Proteomes" id="UP000185713">
    <property type="component" value="Unassembled WGS sequence"/>
</dbReference>
<gene>
    <name evidence="1" type="ORF">MPF_0561</name>
</gene>
<organism evidence="1 2">
    <name type="scientific">Methanohalophilus portucalensis FDF-1</name>
    <dbReference type="NCBI Taxonomy" id="523843"/>
    <lineage>
        <taxon>Archaea</taxon>
        <taxon>Methanobacteriati</taxon>
        <taxon>Methanobacteriota</taxon>
        <taxon>Stenosarchaea group</taxon>
        <taxon>Methanomicrobia</taxon>
        <taxon>Methanosarcinales</taxon>
        <taxon>Methanosarcinaceae</taxon>
        <taxon>Methanohalophilus</taxon>
    </lineage>
</organism>
<protein>
    <submittedName>
        <fullName evidence="1">Uncharacterized protein</fullName>
    </submittedName>
</protein>
<evidence type="ECO:0000313" key="2">
    <source>
        <dbReference type="Proteomes" id="UP000185713"/>
    </source>
</evidence>
<reference evidence="1 2" key="1">
    <citation type="submission" date="2014-12" db="EMBL/GenBank/DDBJ databases">
        <title>The genome sequence of Methanohalophilus portucalensis strain FDF1.</title>
        <authorList>
            <person name="Lai M.-C."/>
            <person name="Lai S.-J."/>
        </authorList>
    </citation>
    <scope>NUCLEOTIDE SEQUENCE [LARGE SCALE GENOMIC DNA]</scope>
    <source>
        <strain evidence="1 2">FDF-1</strain>
    </source>
</reference>
<evidence type="ECO:0000313" key="1">
    <source>
        <dbReference type="EMBL" id="OJH49773.1"/>
    </source>
</evidence>